<feature type="chain" id="PRO_5016081513" evidence="4">
    <location>
        <begin position="28"/>
        <end position="518"/>
    </location>
</feature>
<dbReference type="Gene3D" id="3.90.76.10">
    <property type="entry name" value="Dipeptide-binding Protein, Domain 1"/>
    <property type="match status" value="1"/>
</dbReference>
<keyword evidence="7" id="KW-1185">Reference proteome</keyword>
<dbReference type="Proteomes" id="UP000248021">
    <property type="component" value="Unassembled WGS sequence"/>
</dbReference>
<dbReference type="Pfam" id="PF00496">
    <property type="entry name" value="SBP_bac_5"/>
    <property type="match status" value="1"/>
</dbReference>
<evidence type="ECO:0000313" key="7">
    <source>
        <dbReference type="Proteomes" id="UP000248021"/>
    </source>
</evidence>
<evidence type="ECO:0000256" key="4">
    <source>
        <dbReference type="SAM" id="SignalP"/>
    </source>
</evidence>
<dbReference type="EMBL" id="QJJK01000004">
    <property type="protein sequence ID" value="PXW60209.1"/>
    <property type="molecule type" value="Genomic_DNA"/>
</dbReference>
<feature type="signal peptide" evidence="4">
    <location>
        <begin position="1"/>
        <end position="27"/>
    </location>
</feature>
<keyword evidence="3 4" id="KW-0732">Signal</keyword>
<dbReference type="GO" id="GO:0043190">
    <property type="term" value="C:ATP-binding cassette (ABC) transporter complex"/>
    <property type="evidence" value="ECO:0007669"/>
    <property type="project" value="InterPro"/>
</dbReference>
<evidence type="ECO:0000313" key="6">
    <source>
        <dbReference type="EMBL" id="PXW60209.1"/>
    </source>
</evidence>
<dbReference type="InterPro" id="IPR030678">
    <property type="entry name" value="Peptide/Ni-bd"/>
</dbReference>
<dbReference type="GO" id="GO:1904680">
    <property type="term" value="F:peptide transmembrane transporter activity"/>
    <property type="evidence" value="ECO:0007669"/>
    <property type="project" value="TreeGrafter"/>
</dbReference>
<dbReference type="InterPro" id="IPR000914">
    <property type="entry name" value="SBP_5_dom"/>
</dbReference>
<evidence type="ECO:0000256" key="1">
    <source>
        <dbReference type="ARBA" id="ARBA00004418"/>
    </source>
</evidence>
<sequence>MFSKPAIGGALVIAALFGATLPQAVQAQAVQAQAVSAQAVPAKDAAKDLILAQGADPLGFNPTRFSAPNTSYLHQLYDTLVEIGPDGQPQPALAESWERSPDGLSVTFKLRPAKFHSGRPLTAQDVVYSVRYHLDPANAANLLARLSAVKGVEALDDRTVKLTLSSLAPGLYDLLSALFILDEKAVANIAQQDAGSGPFVLKSWTPGVSYTMERFADHWSNDKTKPDRITVRIVPDDAAGAALLQTRAVDVLYTAGPLALAQLKDAAGTKIERIKRAPRTHYLALNTSRPPLDNKLVRQAISHALNRDMITSVVYNDFASPSCQPWAESHWAYAPAVDTLCGYDLEKAKRLMKESGVGPFTMTVNTSTDSYAPGSVDTAQILKEDLAALGITLNIATYEPAKARELILNANFDMLLHNYIEGGNDPQFIIPSAIYGPTKGRTKFTSPAFEAIVDKAGKTLDLNERKAIYADISKLIADEAFMLPFAHEFRPIPMADGVKNFAMDGSGFSLLQQVEVAR</sequence>
<dbReference type="GO" id="GO:0030288">
    <property type="term" value="C:outer membrane-bounded periplasmic space"/>
    <property type="evidence" value="ECO:0007669"/>
    <property type="project" value="UniProtKB-ARBA"/>
</dbReference>
<reference evidence="6 7" key="1">
    <citation type="submission" date="2018-05" db="EMBL/GenBank/DDBJ databases">
        <title>Genomic Encyclopedia of Type Strains, Phase IV (KMG-IV): sequencing the most valuable type-strain genomes for metagenomic binning, comparative biology and taxonomic classification.</title>
        <authorList>
            <person name="Goeker M."/>
        </authorList>
    </citation>
    <scope>NUCLEOTIDE SEQUENCE [LARGE SCALE GENOMIC DNA]</scope>
    <source>
        <strain evidence="6 7">DSM 6462</strain>
    </source>
</reference>
<comment type="subcellular location">
    <subcellularLocation>
        <location evidence="1">Periplasm</location>
    </subcellularLocation>
</comment>
<dbReference type="AlphaFoldDB" id="A0A2V3U934"/>
<comment type="caution">
    <text evidence="6">The sequence shown here is derived from an EMBL/GenBank/DDBJ whole genome shotgun (WGS) entry which is preliminary data.</text>
</comment>
<dbReference type="GO" id="GO:0015833">
    <property type="term" value="P:peptide transport"/>
    <property type="evidence" value="ECO:0007669"/>
    <property type="project" value="TreeGrafter"/>
</dbReference>
<gene>
    <name evidence="6" type="ORF">C7450_104261</name>
</gene>
<dbReference type="SUPFAM" id="SSF53850">
    <property type="entry name" value="Periplasmic binding protein-like II"/>
    <property type="match status" value="1"/>
</dbReference>
<dbReference type="PANTHER" id="PTHR30290:SF38">
    <property type="entry name" value="D,D-DIPEPTIDE-BINDING PERIPLASMIC PROTEIN DDPA-RELATED"/>
    <property type="match status" value="1"/>
</dbReference>
<dbReference type="PIRSF" id="PIRSF002741">
    <property type="entry name" value="MppA"/>
    <property type="match status" value="1"/>
</dbReference>
<evidence type="ECO:0000256" key="2">
    <source>
        <dbReference type="ARBA" id="ARBA00005695"/>
    </source>
</evidence>
<evidence type="ECO:0000256" key="3">
    <source>
        <dbReference type="ARBA" id="ARBA00022729"/>
    </source>
</evidence>
<dbReference type="RefSeq" id="WP_170147206.1">
    <property type="nucleotide sequence ID" value="NZ_JAHBRY010000001.1"/>
</dbReference>
<proteinExistence type="inferred from homology"/>
<dbReference type="InterPro" id="IPR039424">
    <property type="entry name" value="SBP_5"/>
</dbReference>
<dbReference type="Gene3D" id="3.10.105.10">
    <property type="entry name" value="Dipeptide-binding Protein, Domain 3"/>
    <property type="match status" value="1"/>
</dbReference>
<organism evidence="6 7">
    <name type="scientific">Chelatococcus asaccharovorans</name>
    <dbReference type="NCBI Taxonomy" id="28210"/>
    <lineage>
        <taxon>Bacteria</taxon>
        <taxon>Pseudomonadati</taxon>
        <taxon>Pseudomonadota</taxon>
        <taxon>Alphaproteobacteria</taxon>
        <taxon>Hyphomicrobiales</taxon>
        <taxon>Chelatococcaceae</taxon>
        <taxon>Chelatococcus</taxon>
    </lineage>
</organism>
<name>A0A2V3U934_9HYPH</name>
<dbReference type="Gene3D" id="3.40.190.10">
    <property type="entry name" value="Periplasmic binding protein-like II"/>
    <property type="match status" value="1"/>
</dbReference>
<protein>
    <submittedName>
        <fullName evidence="6">Peptide/nickel transport system substrate-binding protein</fullName>
    </submittedName>
</protein>
<comment type="similarity">
    <text evidence="2">Belongs to the bacterial solute-binding protein 5 family.</text>
</comment>
<evidence type="ECO:0000259" key="5">
    <source>
        <dbReference type="Pfam" id="PF00496"/>
    </source>
</evidence>
<feature type="domain" description="Solute-binding protein family 5" evidence="5">
    <location>
        <begin position="88"/>
        <end position="430"/>
    </location>
</feature>
<dbReference type="PANTHER" id="PTHR30290">
    <property type="entry name" value="PERIPLASMIC BINDING COMPONENT OF ABC TRANSPORTER"/>
    <property type="match status" value="1"/>
</dbReference>
<dbReference type="CDD" id="cd00995">
    <property type="entry name" value="PBP2_NikA_DppA_OppA_like"/>
    <property type="match status" value="1"/>
</dbReference>
<accession>A0A2V3U934</accession>